<name>A0A6J5M079_9CAUD</name>
<accession>A0A6J5M079</accession>
<evidence type="ECO:0000313" key="1">
    <source>
        <dbReference type="EMBL" id="CAB4140194.1"/>
    </source>
</evidence>
<dbReference type="EMBL" id="LR796376">
    <property type="protein sequence ID" value="CAB4140194.1"/>
    <property type="molecule type" value="Genomic_DNA"/>
</dbReference>
<gene>
    <name evidence="1" type="ORF">UFOVP398_18</name>
</gene>
<organism evidence="1">
    <name type="scientific">uncultured Caudovirales phage</name>
    <dbReference type="NCBI Taxonomy" id="2100421"/>
    <lineage>
        <taxon>Viruses</taxon>
        <taxon>Duplodnaviria</taxon>
        <taxon>Heunggongvirae</taxon>
        <taxon>Uroviricota</taxon>
        <taxon>Caudoviricetes</taxon>
        <taxon>Peduoviridae</taxon>
        <taxon>Maltschvirus</taxon>
        <taxon>Maltschvirus maltsch</taxon>
    </lineage>
</organism>
<dbReference type="Gene3D" id="4.10.410.40">
    <property type="match status" value="1"/>
</dbReference>
<dbReference type="InterPro" id="IPR011855">
    <property type="entry name" value="Phgtail_TP901_1"/>
</dbReference>
<dbReference type="Pfam" id="PF06199">
    <property type="entry name" value="Phage_tail_2"/>
    <property type="match status" value="1"/>
</dbReference>
<proteinExistence type="predicted"/>
<reference evidence="1" key="1">
    <citation type="submission" date="2020-04" db="EMBL/GenBank/DDBJ databases">
        <authorList>
            <person name="Chiriac C."/>
            <person name="Salcher M."/>
            <person name="Ghai R."/>
            <person name="Kavagutti S V."/>
        </authorList>
    </citation>
    <scope>NUCLEOTIDE SEQUENCE</scope>
</reference>
<sequence length="140" mass="15097">MAAKQAIGTLLRVGNGASPEVFTTIAGISSITGPQFTANEIDVTSHDTTGGYREKITGLKDAGSVSGTIYFDASLTQHQALLTDFNNNTRKNYRLELATFSPARYFAFAARIQEINYSFDVDGAQQATITFQIDGNATFV</sequence>
<protein>
    <submittedName>
        <fullName evidence="1">COG5437 Predicted secreted protein</fullName>
    </submittedName>
</protein>